<sequence length="570" mass="63287">MSLTDWIVLGTTLFVIVLYGVWKSGSNKNIDQFLMGNRSLSWYHVGLSVMATQASAITFLSAPGQAYSDGMRFVQFYFGLPLAMIVLCITFVPIFHRLKVYTAYEFLEGRFDLKTRALTAFLFLVQRGLSTGITIYAPSIILSTILNINTTYTTLFIGGLVIFYTVYGGSKAVSYTQLLQMSIIFSGMFLAGILVVGLLPEGVGFTHALKMAGKLGRMNVIDWKFDPNNRYTIWSGLIGGFFLQLSYFGTDQSQVGRYLTGSSVGQSRLGLIMNGLIKIPMQFLILLIGVLVFAFYQFTKPPLFFNQYEVNKIKKSSYATQYNYLDQQYSQAFEQKKVRTNELIKAIDSKDENQIDHAQDALKVADMQSRIIRQDAIALMKKNSSGADGNDTNYVFLTFVTQYLPKGLIGLLVAIIFLASMGSTASALNSLASTSVVDIYKRIINPNASEKNYLNASRLATIFWGLVCIGMALYASRIGNLLEAVNQLGSYLYGTILGVFVVAFYLKKIKGNAVFIAAIITEAVICVFGYFDVIAYLWLNAIGCILLIILAYIFHKLLPQKSPAQSEPGR</sequence>
<feature type="transmembrane region" description="Helical" evidence="12">
    <location>
        <begin position="178"/>
        <end position="199"/>
    </location>
</feature>
<evidence type="ECO:0000256" key="3">
    <source>
        <dbReference type="ARBA" id="ARBA00022448"/>
    </source>
</evidence>
<name>A0ABU1TAQ6_9SPHI</name>
<evidence type="ECO:0000256" key="2">
    <source>
        <dbReference type="ARBA" id="ARBA00006434"/>
    </source>
</evidence>
<feature type="transmembrane region" description="Helical" evidence="12">
    <location>
        <begin position="117"/>
        <end position="138"/>
    </location>
</feature>
<feature type="transmembrane region" description="Helical" evidence="12">
    <location>
        <begin position="6"/>
        <end position="22"/>
    </location>
</feature>
<dbReference type="RefSeq" id="WP_310095612.1">
    <property type="nucleotide sequence ID" value="NZ_JAVDUU010000002.1"/>
</dbReference>
<dbReference type="PANTHER" id="PTHR42985:SF40">
    <property type="entry name" value="LD47995P-RELATED"/>
    <property type="match status" value="1"/>
</dbReference>
<keyword evidence="5 12" id="KW-0812">Transmembrane</keyword>
<dbReference type="InterPro" id="IPR001734">
    <property type="entry name" value="Na/solute_symporter"/>
</dbReference>
<evidence type="ECO:0000256" key="5">
    <source>
        <dbReference type="ARBA" id="ARBA00022692"/>
    </source>
</evidence>
<feature type="transmembrane region" description="Helical" evidence="12">
    <location>
        <begin position="74"/>
        <end position="96"/>
    </location>
</feature>
<evidence type="ECO:0000256" key="8">
    <source>
        <dbReference type="ARBA" id="ARBA00023065"/>
    </source>
</evidence>
<dbReference type="InterPro" id="IPR038377">
    <property type="entry name" value="Na/Glc_symporter_sf"/>
</dbReference>
<feature type="transmembrane region" description="Helical" evidence="12">
    <location>
        <begin position="42"/>
        <end position="62"/>
    </location>
</feature>
<proteinExistence type="inferred from homology"/>
<comment type="subcellular location">
    <subcellularLocation>
        <location evidence="1">Cell membrane</location>
        <topology evidence="1">Multi-pass membrane protein</topology>
    </subcellularLocation>
</comment>
<evidence type="ECO:0000313" key="13">
    <source>
        <dbReference type="EMBL" id="MDR6942419.1"/>
    </source>
</evidence>
<keyword evidence="8" id="KW-0406">Ion transport</keyword>
<accession>A0ABU1TAQ6</accession>
<protein>
    <submittedName>
        <fullName evidence="13">Na+/proline symporter</fullName>
    </submittedName>
</protein>
<keyword evidence="7" id="KW-0915">Sodium</keyword>
<evidence type="ECO:0000256" key="12">
    <source>
        <dbReference type="SAM" id="Phobius"/>
    </source>
</evidence>
<feature type="transmembrane region" description="Helical" evidence="12">
    <location>
        <begin position="144"/>
        <end position="166"/>
    </location>
</feature>
<evidence type="ECO:0000256" key="7">
    <source>
        <dbReference type="ARBA" id="ARBA00023053"/>
    </source>
</evidence>
<keyword evidence="3" id="KW-0813">Transport</keyword>
<feature type="transmembrane region" description="Helical" evidence="12">
    <location>
        <begin position="488"/>
        <end position="506"/>
    </location>
</feature>
<dbReference type="Gene3D" id="1.20.1730.10">
    <property type="entry name" value="Sodium/glucose cotransporter"/>
    <property type="match status" value="1"/>
</dbReference>
<feature type="transmembrane region" description="Helical" evidence="12">
    <location>
        <begin position="513"/>
        <end position="531"/>
    </location>
</feature>
<keyword evidence="4" id="KW-1003">Cell membrane</keyword>
<dbReference type="PROSITE" id="PS50283">
    <property type="entry name" value="NA_SOLUT_SYMP_3"/>
    <property type="match status" value="1"/>
</dbReference>
<evidence type="ECO:0000256" key="6">
    <source>
        <dbReference type="ARBA" id="ARBA00022989"/>
    </source>
</evidence>
<keyword evidence="10" id="KW-0739">Sodium transport</keyword>
<feature type="transmembrane region" description="Helical" evidence="12">
    <location>
        <begin position="231"/>
        <end position="250"/>
    </location>
</feature>
<dbReference type="Proteomes" id="UP001247620">
    <property type="component" value="Unassembled WGS sequence"/>
</dbReference>
<evidence type="ECO:0000256" key="10">
    <source>
        <dbReference type="ARBA" id="ARBA00023201"/>
    </source>
</evidence>
<feature type="transmembrane region" description="Helical" evidence="12">
    <location>
        <begin position="537"/>
        <end position="554"/>
    </location>
</feature>
<comment type="similarity">
    <text evidence="2 11">Belongs to the sodium:solute symporter (SSF) (TC 2.A.21) family.</text>
</comment>
<keyword evidence="6 12" id="KW-1133">Transmembrane helix</keyword>
<reference evidence="13 14" key="1">
    <citation type="submission" date="2023-07" db="EMBL/GenBank/DDBJ databases">
        <title>Sorghum-associated microbial communities from plants grown in Nebraska, USA.</title>
        <authorList>
            <person name="Schachtman D."/>
        </authorList>
    </citation>
    <scope>NUCLEOTIDE SEQUENCE [LARGE SCALE GENOMIC DNA]</scope>
    <source>
        <strain evidence="13 14">3262</strain>
    </source>
</reference>
<evidence type="ECO:0000256" key="9">
    <source>
        <dbReference type="ARBA" id="ARBA00023136"/>
    </source>
</evidence>
<gene>
    <name evidence="13" type="ORF">J2W55_002261</name>
</gene>
<keyword evidence="9 12" id="KW-0472">Membrane</keyword>
<dbReference type="CDD" id="cd11494">
    <property type="entry name" value="SLC5sbd_NIS-like_u2"/>
    <property type="match status" value="1"/>
</dbReference>
<organism evidence="13 14">
    <name type="scientific">Mucilaginibacter pocheonensis</name>
    <dbReference type="NCBI Taxonomy" id="398050"/>
    <lineage>
        <taxon>Bacteria</taxon>
        <taxon>Pseudomonadati</taxon>
        <taxon>Bacteroidota</taxon>
        <taxon>Sphingobacteriia</taxon>
        <taxon>Sphingobacteriales</taxon>
        <taxon>Sphingobacteriaceae</taxon>
        <taxon>Mucilaginibacter</taxon>
    </lineage>
</organism>
<dbReference type="PANTHER" id="PTHR42985">
    <property type="entry name" value="SODIUM-COUPLED MONOCARBOXYLATE TRANSPORTER"/>
    <property type="match status" value="1"/>
</dbReference>
<feature type="transmembrane region" description="Helical" evidence="12">
    <location>
        <begin position="453"/>
        <end position="476"/>
    </location>
</feature>
<keyword evidence="14" id="KW-1185">Reference proteome</keyword>
<evidence type="ECO:0000256" key="1">
    <source>
        <dbReference type="ARBA" id="ARBA00004651"/>
    </source>
</evidence>
<evidence type="ECO:0000256" key="11">
    <source>
        <dbReference type="RuleBase" id="RU362091"/>
    </source>
</evidence>
<evidence type="ECO:0000313" key="14">
    <source>
        <dbReference type="Proteomes" id="UP001247620"/>
    </source>
</evidence>
<dbReference type="EMBL" id="JAVDUU010000002">
    <property type="protein sequence ID" value="MDR6942419.1"/>
    <property type="molecule type" value="Genomic_DNA"/>
</dbReference>
<comment type="caution">
    <text evidence="13">The sequence shown here is derived from an EMBL/GenBank/DDBJ whole genome shotgun (WGS) entry which is preliminary data.</text>
</comment>
<dbReference type="Pfam" id="PF00474">
    <property type="entry name" value="SSF"/>
    <property type="match status" value="2"/>
</dbReference>
<evidence type="ECO:0000256" key="4">
    <source>
        <dbReference type="ARBA" id="ARBA00022475"/>
    </source>
</evidence>
<dbReference type="InterPro" id="IPR051163">
    <property type="entry name" value="Sodium:Solute_Symporter_SSF"/>
</dbReference>
<feature type="transmembrane region" description="Helical" evidence="12">
    <location>
        <begin position="271"/>
        <end position="296"/>
    </location>
</feature>
<feature type="transmembrane region" description="Helical" evidence="12">
    <location>
        <begin position="408"/>
        <end position="432"/>
    </location>
</feature>